<dbReference type="InterPro" id="IPR000330">
    <property type="entry name" value="SNF2_N"/>
</dbReference>
<comment type="caution">
    <text evidence="8">The sequence shown here is derived from an EMBL/GenBank/DDBJ whole genome shotgun (WGS) entry which is preliminary data.</text>
</comment>
<keyword evidence="4" id="KW-0067">ATP-binding</keyword>
<protein>
    <submittedName>
        <fullName evidence="8">Helicase</fullName>
    </submittedName>
</protein>
<dbReference type="PROSITE" id="PS51194">
    <property type="entry name" value="HELICASE_CTER"/>
    <property type="match status" value="1"/>
</dbReference>
<dbReference type="SMART" id="SM00490">
    <property type="entry name" value="HELICc"/>
    <property type="match status" value="1"/>
</dbReference>
<dbReference type="InterPro" id="IPR057342">
    <property type="entry name" value="DEXDc_RapA"/>
</dbReference>
<dbReference type="AlphaFoldDB" id="A0A511R356"/>
<dbReference type="GO" id="GO:0016787">
    <property type="term" value="F:hydrolase activity"/>
    <property type="evidence" value="ECO:0007669"/>
    <property type="project" value="UniProtKB-KW"/>
</dbReference>
<feature type="domain" description="Helicase C-terminal" evidence="7">
    <location>
        <begin position="469"/>
        <end position="624"/>
    </location>
</feature>
<evidence type="ECO:0000256" key="5">
    <source>
        <dbReference type="SAM" id="Coils"/>
    </source>
</evidence>
<sequence length="1093" mass="124795">MGWEPLLDQVVQAPYWPEPVRVLRIAPAGGRLAVTAEGLKSHQTYHRLLGEGEVAELLRAAHAGAQPFCGDGELFALGIEARRIQLGYLFDPFFAVSASRIDPLPHQLEAVYGVLLKKSRVRFLLADDPGAGKTIMAGLFLKELKYRGVLSRILIVTPANLTDQWRRELKEKFGETFEVMNRDTATTVYQDNPWEKRSQLIASIDFAKREENLDLLERVHWDLVIVDESHKLSARRYGVEVKKSQRYRLGEVLAKSSTHLLFLTATPHQGDDEKFRLLLDLLEPDLFANTTLLQEAARKNENPVLLRRLKEDMTDFEGKPLFPPRYVHSLSFKLLPSERELYVKVSDYVARHFKRAWDERRRNVGLAMTVLQRRLASSTYAIAQSLENRQRRLESLRQHVAALQENPYGEYTEEDLEEMTEDERWQVENALAERLTLARNLPELEAELRELEALVKEARTLARLEDDRKLKELLRVLQIIGGEKLLIFTEHKDTLRFLVEVLKKRGYAVTSIDGSMTLEERVMREREFRDSAQVMVATEAAGEGINLQFCAVMVNYDLPWNPTRLEQRMGRIHRYGQRYDVHIYNLVAEGTREGEVLKVVLDKLEVMREQMGSDRVYDVVGELLSDVNLEALILEHLTGRKTLAEIRAVVEARLSPERVEFIREVTLEALAKRELDLSRLREERERSEQHRLQPEYTQRFFVQALGRLGGGVEKRADGLFRVSVPYELTRKRPGVLAREYGKAAFDPKVRQEAELIAPGHPLFDLVLQETLAQAAPVLRQGAVFLSDQGTEAVLGYLEMSVVDGLGQTASRRLYSAIAGDVVQAVPPEVIVDAEPALFDESPSVDEAAAEEKLLGWAYDQVLDSFFEEVSHERKREVEIRRKYASRSLEYLIGESVKKLTQYKLKEGEGEAMRLAILQEERRLKDLEERLESLDRELAQAEALHPEPAQVFALAYLRPRPLGIPSEDDPAVRKAVEEAAMRFCLAYERAQGREPQDLSLENLGYDIRSSDRYIEVKGRAGVGPVVLTPNEWIAARRLGAQYWLYIVTEALTNPRLHLIQDPAAKLTPGEEVSVVRYVLELASWQRVAQSADQV</sequence>
<dbReference type="Gene3D" id="3.40.50.10810">
    <property type="entry name" value="Tandem AAA-ATPase domain"/>
    <property type="match status" value="1"/>
</dbReference>
<evidence type="ECO:0000313" key="9">
    <source>
        <dbReference type="Proteomes" id="UP000321197"/>
    </source>
</evidence>
<evidence type="ECO:0000256" key="1">
    <source>
        <dbReference type="ARBA" id="ARBA00022741"/>
    </source>
</evidence>
<dbReference type="Proteomes" id="UP000321197">
    <property type="component" value="Unassembled WGS sequence"/>
</dbReference>
<evidence type="ECO:0000259" key="6">
    <source>
        <dbReference type="PROSITE" id="PS51192"/>
    </source>
</evidence>
<dbReference type="RefSeq" id="WP_119341944.1">
    <property type="nucleotide sequence ID" value="NZ_BJXL01000074.1"/>
</dbReference>
<accession>A0A511R356</accession>
<dbReference type="CDD" id="cd18011">
    <property type="entry name" value="DEXDc_RapA"/>
    <property type="match status" value="1"/>
</dbReference>
<dbReference type="CDD" id="cd18793">
    <property type="entry name" value="SF2_C_SNF"/>
    <property type="match status" value="1"/>
</dbReference>
<dbReference type="InterPro" id="IPR014001">
    <property type="entry name" value="Helicase_ATP-bd"/>
</dbReference>
<proteinExistence type="predicted"/>
<organism evidence="8 9">
    <name type="scientific">Meiothermus hypogaeus NBRC 106114</name>
    <dbReference type="NCBI Taxonomy" id="1227553"/>
    <lineage>
        <taxon>Bacteria</taxon>
        <taxon>Thermotogati</taxon>
        <taxon>Deinococcota</taxon>
        <taxon>Deinococci</taxon>
        <taxon>Thermales</taxon>
        <taxon>Thermaceae</taxon>
        <taxon>Meiothermus</taxon>
    </lineage>
</organism>
<evidence type="ECO:0000313" key="8">
    <source>
        <dbReference type="EMBL" id="GEM84053.1"/>
    </source>
</evidence>
<evidence type="ECO:0000256" key="4">
    <source>
        <dbReference type="ARBA" id="ARBA00022840"/>
    </source>
</evidence>
<keyword evidence="3 8" id="KW-0347">Helicase</keyword>
<dbReference type="PROSITE" id="PS51192">
    <property type="entry name" value="HELICASE_ATP_BIND_1"/>
    <property type="match status" value="1"/>
</dbReference>
<dbReference type="Gene3D" id="3.40.50.300">
    <property type="entry name" value="P-loop containing nucleotide triphosphate hydrolases"/>
    <property type="match status" value="1"/>
</dbReference>
<dbReference type="GO" id="GO:0005524">
    <property type="term" value="F:ATP binding"/>
    <property type="evidence" value="ECO:0007669"/>
    <property type="project" value="UniProtKB-KW"/>
</dbReference>
<evidence type="ECO:0000259" key="7">
    <source>
        <dbReference type="PROSITE" id="PS51194"/>
    </source>
</evidence>
<dbReference type="Pfam" id="PF00271">
    <property type="entry name" value="Helicase_C"/>
    <property type="match status" value="1"/>
</dbReference>
<dbReference type="GO" id="GO:0004386">
    <property type="term" value="F:helicase activity"/>
    <property type="evidence" value="ECO:0007669"/>
    <property type="project" value="UniProtKB-KW"/>
</dbReference>
<dbReference type="Pfam" id="PF00176">
    <property type="entry name" value="SNF2-rel_dom"/>
    <property type="match status" value="1"/>
</dbReference>
<keyword evidence="5" id="KW-0175">Coiled coil</keyword>
<dbReference type="InterPro" id="IPR001650">
    <property type="entry name" value="Helicase_C-like"/>
</dbReference>
<dbReference type="SMART" id="SM00487">
    <property type="entry name" value="DEXDc"/>
    <property type="match status" value="1"/>
</dbReference>
<dbReference type="InterPro" id="IPR038718">
    <property type="entry name" value="SNF2-like_sf"/>
</dbReference>
<dbReference type="InterPro" id="IPR049730">
    <property type="entry name" value="SNF2/RAD54-like_C"/>
</dbReference>
<feature type="coiled-coil region" evidence="5">
    <location>
        <begin position="909"/>
        <end position="943"/>
    </location>
</feature>
<dbReference type="OrthoDB" id="9814088at2"/>
<dbReference type="InterPro" id="IPR027417">
    <property type="entry name" value="P-loop_NTPase"/>
</dbReference>
<evidence type="ECO:0000256" key="2">
    <source>
        <dbReference type="ARBA" id="ARBA00022801"/>
    </source>
</evidence>
<gene>
    <name evidence="8" type="ORF">MHY01S_22190</name>
</gene>
<dbReference type="PANTHER" id="PTHR10799">
    <property type="entry name" value="SNF2/RAD54 HELICASE FAMILY"/>
    <property type="match status" value="1"/>
</dbReference>
<dbReference type="Pfam" id="PF13020">
    <property type="entry name" value="NOV_C"/>
    <property type="match status" value="1"/>
</dbReference>
<name>A0A511R356_9DEIN</name>
<dbReference type="EMBL" id="BJXL01000074">
    <property type="protein sequence ID" value="GEM84053.1"/>
    <property type="molecule type" value="Genomic_DNA"/>
</dbReference>
<reference evidence="8 9" key="1">
    <citation type="submission" date="2019-07" db="EMBL/GenBank/DDBJ databases">
        <title>Whole genome shotgun sequence of Meiothermus hypogaeus NBRC 106114.</title>
        <authorList>
            <person name="Hosoyama A."/>
            <person name="Uohara A."/>
            <person name="Ohji S."/>
            <person name="Ichikawa N."/>
        </authorList>
    </citation>
    <scope>NUCLEOTIDE SEQUENCE [LARGE SCALE GENOMIC DNA]</scope>
    <source>
        <strain evidence="8 9">NBRC 106114</strain>
    </source>
</reference>
<keyword evidence="2" id="KW-0378">Hydrolase</keyword>
<feature type="coiled-coil region" evidence="5">
    <location>
        <begin position="386"/>
        <end position="464"/>
    </location>
</feature>
<dbReference type="SUPFAM" id="SSF52540">
    <property type="entry name" value="P-loop containing nucleoside triphosphate hydrolases"/>
    <property type="match status" value="2"/>
</dbReference>
<dbReference type="InterPro" id="IPR024975">
    <property type="entry name" value="NOV_C"/>
</dbReference>
<feature type="domain" description="Helicase ATP-binding" evidence="6">
    <location>
        <begin position="114"/>
        <end position="285"/>
    </location>
</feature>
<evidence type="ECO:0000256" key="3">
    <source>
        <dbReference type="ARBA" id="ARBA00022806"/>
    </source>
</evidence>
<keyword evidence="1" id="KW-0547">Nucleotide-binding</keyword>